<dbReference type="Pfam" id="PF18819">
    <property type="entry name" value="MuF_C"/>
    <property type="match status" value="1"/>
</dbReference>
<dbReference type="EMBL" id="BK016263">
    <property type="protein sequence ID" value="DAG05708.1"/>
    <property type="molecule type" value="Genomic_DNA"/>
</dbReference>
<protein>
    <submittedName>
        <fullName evidence="4">Nuclease</fullName>
    </submittedName>
</protein>
<dbReference type="InterPro" id="IPR041131">
    <property type="entry name" value="MuF_C"/>
</dbReference>
<dbReference type="InterPro" id="IPR040998">
    <property type="entry name" value="PBECR5"/>
</dbReference>
<feature type="compositionally biased region" description="Polar residues" evidence="1">
    <location>
        <begin position="52"/>
        <end position="78"/>
    </location>
</feature>
<organism evidence="4">
    <name type="scientific">Podoviridae sp. ct6BA50</name>
    <dbReference type="NCBI Taxonomy" id="2825221"/>
    <lineage>
        <taxon>Viruses</taxon>
        <taxon>Duplodnaviria</taxon>
        <taxon>Heunggongvirae</taxon>
        <taxon>Uroviricota</taxon>
        <taxon>Caudoviricetes</taxon>
    </lineage>
</organism>
<accession>A0A8S5VG55</accession>
<feature type="region of interest" description="Disordered" evidence="1">
    <location>
        <begin position="1520"/>
        <end position="1539"/>
    </location>
</feature>
<dbReference type="Pfam" id="PF18814">
    <property type="entry name" value="PBECR5"/>
    <property type="match status" value="1"/>
</dbReference>
<evidence type="ECO:0000313" key="4">
    <source>
        <dbReference type="EMBL" id="DAG05708.1"/>
    </source>
</evidence>
<evidence type="ECO:0000259" key="3">
    <source>
        <dbReference type="Pfam" id="PF18819"/>
    </source>
</evidence>
<feature type="region of interest" description="Disordered" evidence="1">
    <location>
        <begin position="1"/>
        <end position="25"/>
    </location>
</feature>
<sequence>MGRLVKIDNRTDNNINSNEKKGRLVRVSDTPELELGYMIRDAKKRETPVPQPSRTTNNTARQQPRANSFVQGNGMSKLQQMEAQREERQQKTQNPARSAKAAQIVREAEARSPRARSAQKADTGTLNDRGSVQRARNGYELGGKRSQDTRASKAVQSIGLNTIGSAEMLGEGLKQANENVDILAGDQIYSQLQGQYEQMGRQLNGAVQRYGMDSPEAESIRQSMNEVRERLTARRGQIEKTIDTNSHAYRTAQMGQEAASQALEGLSGVGGFLGETALSIADNASLMPLAAINPALPLVIMSIKAAGSRAKELTDQGTAAGEALSRGVVSGIIEGLSENVSLGSFLEMVNTGGRGWLLNLLKQAGVEGAEEITSYIANYAMDKAAQDPNAQFDAGEMLRQGASGALSGLVFGGVGTAVNRLNGYRGADYSQVDSIQGDGAPSAIERSVQNVRQTLGAEGQSTFDQMRTEGQDPSAAVDYTERFVDAYNKGRRNEGIPQAAEMTDAEAETRAAWNAGRVDALTQEGARNKQNQATREAGAGIIRTEYTDSLDQKTVSALDRAAKQLGVTVEFADEVAGGNANAEIQGNRITIEKWNRNPVRALFGHEITHRIQELSADSYAEYKAAAREAMGADFDRLVGDYQRDALENGFEYSRAQAEDEVVADFAGDLLQKDGTLERFIQSAQSKPTLLQRIAQVFRNLVNKLRGTEKAQAERALGKLEKAYAAAAQAEKSGGDGTRYSIKRTSQMTLEQQLRDYYAGKLKSSDSLYFGATPDTLRSAGLDALPLAFGTADFRKSVKEKHNVPRRAIKKTQDNLQNALFAFSDGSRIGFVVPDIDADGKPLLIGIEKGVQMDAEMVNSIRSMYGLDHPAEWIQNQIESGKTAIVLDEEKANTFLYPYGYKASRKEGIRSMNPNIPFSKENVKRFSLKKPVEETDKLLALHNKDENSILTALDLGGLPMPSIAVVKARDGHSKYGPISLVFNKDTIDPQRSSANKVYGGDAWTPTAPRVDYPVNSKKALQLEQELHRLAGDVSVAGGIFGNSAALRSMGIDDTSTRNTTELAEKLASTDTVRAAYLADQGKTLEPVKMDKVWDRFGNDTLQKVVDRLGVDTLAEMEANLEMGESVEDALGVNAEDLRDILRDYYREKGEPMLRRMAVKRGWTNAEINEKRQARIDKSMEDVSIFALEDIVHHAWDMYQDGGATKGEIDRMATSDALRNAVDDHAVEVWIAGKLDGLLGEAGIYNGKDPFTPSGDSRSFSQLHYAYTLENIVKAMKEGQEERGGNTWGASAKTLQSVATPEYRSIQEIKADSGRLGVTEGTEYEAKLQAIDDQIGSIITKVKQGNSSHSDNPFTESDIIGGILIDTANGKKTVDAIVKAFSKAGYKIGNQTALDIQSVYKTAAEMPTGYFEAKPQRAVGFDEVLAAVIPSDSSQKLRDALGEAGVRTLEYKAGDEADRLAKVNSVENAQFSRKTTSALFNAYKDINQRLRAGEITQEQATQEKATALDRIYTGYVQSYGEMAPGENPARKVSVPKQTSDTTKVSQTIRTIMEAKATPESILPTLKESIASGDFDYETYTDAAAKADAEKTIRDVGWDKAQRKWFNAMENGIVTKENTALGWTLYNNAVNSGNTELAIDVLNQMVKSQRNAAQALQATRILKQLSPEGQLYQVQRSVADLQREINNRYRKDGAPKLEIDKDLAKKLMEAKDQNSRDKVLEEIYKDIGRQMPSRFIDKWNAWRYLAMLGNPRTHVRNIVGNAGFMPVVGVKNLTAQVIESAASKFSPGMERTKGTFSAKLFKAALADYANVEGAAMSGGKYSDFAAANKYVEEGRQIFGTSRWKFWNKTAGRALETLRKKNGAALDAEDVWFSKPHYANAMAQYCKANGITAEQIRSGDEKVLRKARAYAVQEAAKATYRDTNALSEAVSSIGGRWRSSDNKVKRVTGTLVEGILPFRKTPANILARGLEYSPAGLLKGLTNDLVQVKKGNMTAAQAIDNISAGLTGTGLLMLGGYMAAEGLLGAFLRGGGSGDDDKDKMDDLAGRQDYSLEVGDTSVTLDWLAPEALPLFVGVNLYETWKANNGEMQLSDYLNAIKNVSEPMVEMSCLQSLDDVFNSVATARYSGKSALTAVLVSAATSYITQLLPTIVGQAERTSEPLRMTTYTSKGKFATTDVQYFLGKSSARFPVWDYQQIPYIDAWGRTESNGTTAERAFNNFVNPAYVSTVRQSDMEKEIERLYEATEDGGVVPDRADKSIKLQEGTKYLSPQEYVTYAQEKGQKSYALAEELVNSAAYQAADDTRKADMIRYAYQYATAVAKTKVSDYALRGWQAKCAEVTKKTGLSEATYITLYLEQLDVEGYKDEDGDPIANSAGLQKMEVVYNMPGLTDAQRSALFGAFGVGKKVAHYNKAKVSQELGKLRSKAR</sequence>
<evidence type="ECO:0000256" key="1">
    <source>
        <dbReference type="SAM" id="MobiDB-lite"/>
    </source>
</evidence>
<feature type="compositionally biased region" description="Polar residues" evidence="1">
    <location>
        <begin position="120"/>
        <end position="130"/>
    </location>
</feature>
<proteinExistence type="predicted"/>
<feature type="domain" description="Barnase-EndoU-ColicinE5/D-RelE like" evidence="2">
    <location>
        <begin position="934"/>
        <end position="1009"/>
    </location>
</feature>
<name>A0A8S5VG55_9CAUD</name>
<feature type="region of interest" description="Disordered" evidence="1">
    <location>
        <begin position="39"/>
        <end position="135"/>
    </location>
</feature>
<feature type="compositionally biased region" description="Basic and acidic residues" evidence="1">
    <location>
        <begin position="1"/>
        <end position="11"/>
    </location>
</feature>
<evidence type="ECO:0000259" key="2">
    <source>
        <dbReference type="Pfam" id="PF18814"/>
    </source>
</evidence>
<reference evidence="4" key="1">
    <citation type="journal article" date="2021" name="Proc. Natl. Acad. Sci. U.S.A.">
        <title>A Catalog of Tens of Thousands of Viruses from Human Metagenomes Reveals Hidden Associations with Chronic Diseases.</title>
        <authorList>
            <person name="Tisza M.J."/>
            <person name="Buck C.B."/>
        </authorList>
    </citation>
    <scope>NUCLEOTIDE SEQUENCE</scope>
    <source>
        <strain evidence="4">Ct6BA50</strain>
    </source>
</reference>
<feature type="domain" description="Phage MuF C-terminal" evidence="3">
    <location>
        <begin position="795"/>
        <end position="891"/>
    </location>
</feature>